<feature type="compositionally biased region" description="Polar residues" evidence="1">
    <location>
        <begin position="8"/>
        <end position="26"/>
    </location>
</feature>
<comment type="caution">
    <text evidence="2">The sequence shown here is derived from an EMBL/GenBank/DDBJ whole genome shotgun (WGS) entry which is preliminary data.</text>
</comment>
<dbReference type="EMBL" id="JBHSXN010000002">
    <property type="protein sequence ID" value="MFC6953785.1"/>
    <property type="molecule type" value="Genomic_DNA"/>
</dbReference>
<evidence type="ECO:0000313" key="3">
    <source>
        <dbReference type="Proteomes" id="UP001596395"/>
    </source>
</evidence>
<keyword evidence="3" id="KW-1185">Reference proteome</keyword>
<protein>
    <submittedName>
        <fullName evidence="2">Uncharacterized protein</fullName>
    </submittedName>
</protein>
<proteinExistence type="predicted"/>
<accession>A0ABD5VE43</accession>
<sequence length="185" mass="20277">MADINTGPDISNETGPVSTPAGASSGTLGKTEIEFELLGENQWFAPFYPPMEPEVEKERNLSKSDSICEGQDVDDIGAKNRTITLDGYLHQYEVDNFNRLLDYGKELDMIWMSWSGEVLVETGSVRGPVAISSETGDWLYRYTLSLVSTGTDEYGIPDDGIVSRGDAADDTTISDDYNPGYGFYG</sequence>
<name>A0ABD5VE43_9EURY</name>
<feature type="region of interest" description="Disordered" evidence="1">
    <location>
        <begin position="1"/>
        <end position="26"/>
    </location>
</feature>
<evidence type="ECO:0000256" key="1">
    <source>
        <dbReference type="SAM" id="MobiDB-lite"/>
    </source>
</evidence>
<organism evidence="2 3">
    <name type="scientific">Halorubellus litoreus</name>
    <dbReference type="NCBI Taxonomy" id="755308"/>
    <lineage>
        <taxon>Archaea</taxon>
        <taxon>Methanobacteriati</taxon>
        <taxon>Methanobacteriota</taxon>
        <taxon>Stenosarchaea group</taxon>
        <taxon>Halobacteria</taxon>
        <taxon>Halobacteriales</taxon>
        <taxon>Halorubellaceae</taxon>
        <taxon>Halorubellus</taxon>
    </lineage>
</organism>
<dbReference type="AlphaFoldDB" id="A0ABD5VE43"/>
<gene>
    <name evidence="2" type="ORF">ACFQGB_13010</name>
</gene>
<reference evidence="2 3" key="1">
    <citation type="journal article" date="2019" name="Int. J. Syst. Evol. Microbiol.">
        <title>The Global Catalogue of Microorganisms (GCM) 10K type strain sequencing project: providing services to taxonomists for standard genome sequencing and annotation.</title>
        <authorList>
            <consortium name="The Broad Institute Genomics Platform"/>
            <consortium name="The Broad Institute Genome Sequencing Center for Infectious Disease"/>
            <person name="Wu L."/>
            <person name="Ma J."/>
        </authorList>
    </citation>
    <scope>NUCLEOTIDE SEQUENCE [LARGE SCALE GENOMIC DNA]</scope>
    <source>
        <strain evidence="2 3">GX26</strain>
    </source>
</reference>
<evidence type="ECO:0000313" key="2">
    <source>
        <dbReference type="EMBL" id="MFC6953785.1"/>
    </source>
</evidence>
<dbReference type="Proteomes" id="UP001596395">
    <property type="component" value="Unassembled WGS sequence"/>
</dbReference>
<dbReference type="RefSeq" id="WP_336350738.1">
    <property type="nucleotide sequence ID" value="NZ_JAZAQL010000002.1"/>
</dbReference>